<dbReference type="PROSITE" id="PS01124">
    <property type="entry name" value="HTH_ARAC_FAMILY_2"/>
    <property type="match status" value="1"/>
</dbReference>
<keyword evidence="3" id="KW-0804">Transcription</keyword>
<dbReference type="Pfam" id="PF12852">
    <property type="entry name" value="Cupin_6"/>
    <property type="match status" value="1"/>
</dbReference>
<dbReference type="PANTHER" id="PTHR46796:SF7">
    <property type="entry name" value="ARAC FAMILY TRANSCRIPTIONAL REGULATOR"/>
    <property type="match status" value="1"/>
</dbReference>
<dbReference type="RefSeq" id="WP_101290644.1">
    <property type="nucleotide sequence ID" value="NZ_FOUQ01000015.1"/>
</dbReference>
<feature type="domain" description="HTH araC/xylS-type" evidence="4">
    <location>
        <begin position="198"/>
        <end position="296"/>
    </location>
</feature>
<dbReference type="Proteomes" id="UP000233491">
    <property type="component" value="Unassembled WGS sequence"/>
</dbReference>
<dbReference type="OrthoDB" id="9783876at2"/>
<evidence type="ECO:0000256" key="3">
    <source>
        <dbReference type="ARBA" id="ARBA00023163"/>
    </source>
</evidence>
<reference evidence="5 6" key="1">
    <citation type="submission" date="2017-12" db="EMBL/GenBank/DDBJ databases">
        <title>Anaerobic carbon monoxide metabolism by Pleomorphomonas carboxyditropha sp. nov., a new mesophilic hydrogenogenic carboxidotroph.</title>
        <authorList>
            <person name="Esquivel-Elizondo S."/>
            <person name="Krajmalnik-Brown R."/>
        </authorList>
    </citation>
    <scope>NUCLEOTIDE SEQUENCE [LARGE SCALE GENOMIC DNA]</scope>
    <source>
        <strain evidence="5 6">R5-392</strain>
    </source>
</reference>
<dbReference type="GO" id="GO:0003700">
    <property type="term" value="F:DNA-binding transcription factor activity"/>
    <property type="evidence" value="ECO:0007669"/>
    <property type="project" value="InterPro"/>
</dbReference>
<keyword evidence="2" id="KW-0238">DNA-binding</keyword>
<protein>
    <submittedName>
        <fullName evidence="5">AraC family transcriptional regulator</fullName>
    </submittedName>
</protein>
<gene>
    <name evidence="5" type="ORF">CXZ10_17420</name>
</gene>
<keyword evidence="6" id="KW-1185">Reference proteome</keyword>
<dbReference type="InterPro" id="IPR018062">
    <property type="entry name" value="HTH_AraC-typ_CS"/>
</dbReference>
<dbReference type="PROSITE" id="PS00041">
    <property type="entry name" value="HTH_ARAC_FAMILY_1"/>
    <property type="match status" value="1"/>
</dbReference>
<evidence type="ECO:0000256" key="2">
    <source>
        <dbReference type="ARBA" id="ARBA00023125"/>
    </source>
</evidence>
<comment type="caution">
    <text evidence="5">The sequence shown here is derived from an EMBL/GenBank/DDBJ whole genome shotgun (WGS) entry which is preliminary data.</text>
</comment>
<dbReference type="InterPro" id="IPR032783">
    <property type="entry name" value="AraC_lig"/>
</dbReference>
<dbReference type="InterPro" id="IPR018060">
    <property type="entry name" value="HTH_AraC"/>
</dbReference>
<organism evidence="5 6">
    <name type="scientific">Pleomorphomonas diazotrophica</name>
    <dbReference type="NCBI Taxonomy" id="1166257"/>
    <lineage>
        <taxon>Bacteria</taxon>
        <taxon>Pseudomonadati</taxon>
        <taxon>Pseudomonadota</taxon>
        <taxon>Alphaproteobacteria</taxon>
        <taxon>Hyphomicrobiales</taxon>
        <taxon>Pleomorphomonadaceae</taxon>
        <taxon>Pleomorphomonas</taxon>
    </lineage>
</organism>
<proteinExistence type="predicted"/>
<dbReference type="Pfam" id="PF12833">
    <property type="entry name" value="HTH_18"/>
    <property type="match status" value="1"/>
</dbReference>
<dbReference type="InterPro" id="IPR050204">
    <property type="entry name" value="AraC_XylS_family_regulators"/>
</dbReference>
<keyword evidence="1" id="KW-0805">Transcription regulation</keyword>
<dbReference type="SUPFAM" id="SSF46689">
    <property type="entry name" value="Homeodomain-like"/>
    <property type="match status" value="2"/>
</dbReference>
<dbReference type="Gene3D" id="1.10.10.60">
    <property type="entry name" value="Homeodomain-like"/>
    <property type="match status" value="2"/>
</dbReference>
<dbReference type="GO" id="GO:0043565">
    <property type="term" value="F:sequence-specific DNA binding"/>
    <property type="evidence" value="ECO:0007669"/>
    <property type="project" value="InterPro"/>
</dbReference>
<evidence type="ECO:0000259" key="4">
    <source>
        <dbReference type="PROSITE" id="PS01124"/>
    </source>
</evidence>
<evidence type="ECO:0000313" key="6">
    <source>
        <dbReference type="Proteomes" id="UP000233491"/>
    </source>
</evidence>
<evidence type="ECO:0000256" key="1">
    <source>
        <dbReference type="ARBA" id="ARBA00023015"/>
    </source>
</evidence>
<dbReference type="InterPro" id="IPR009057">
    <property type="entry name" value="Homeodomain-like_sf"/>
</dbReference>
<dbReference type="EMBL" id="PJNW01000015">
    <property type="protein sequence ID" value="PKR87905.1"/>
    <property type="molecule type" value="Genomic_DNA"/>
</dbReference>
<evidence type="ECO:0000313" key="5">
    <source>
        <dbReference type="EMBL" id="PKR87905.1"/>
    </source>
</evidence>
<sequence>MTDPLAEVVTLLQPSARYSKLVSAAGAWRVTRVEAGRPFYAAVLDGACRLAVDDHPPLIAEKGDFVLIPSANDFTTTSLAPPPEGVVTQPVEVGPRHYRMGRADGPADTRLVVGYCAFGSADTALLLSLLPRLIHVRGAPRLSTLVELVDEEARAARPARDVVLAHLLEVMLIEAFRALPGATASPGLIRGLADERLAAALRRLHENPTRPWTVPELAREAGLSRSVFFERFRRVVGLAPMEYLLAWRMALAKDMLRRGAAGVAEVAERTGYASASTFTIAFSRHVGEPPARYARGAAA</sequence>
<dbReference type="PANTHER" id="PTHR46796">
    <property type="entry name" value="HTH-TYPE TRANSCRIPTIONAL ACTIVATOR RHAS-RELATED"/>
    <property type="match status" value="1"/>
</dbReference>
<dbReference type="AlphaFoldDB" id="A0A2N3LTK7"/>
<dbReference type="SMART" id="SM00342">
    <property type="entry name" value="HTH_ARAC"/>
    <property type="match status" value="1"/>
</dbReference>
<accession>A0A2N3LTK7</accession>
<name>A0A2N3LTK7_9HYPH</name>